<protein>
    <submittedName>
        <fullName evidence="7">RILP-like</fullName>
    </submittedName>
</protein>
<proteinExistence type="predicted"/>
<sequence>MDKHVDSQIFVGDVYDLAAEIGKEFEKLIDVCGADTIRELMTKVIVTLEYLESSTVVVDRLQSELFDIKAKVQQLEYEKFERAEFRSKLDQELEIIEENWRKETSHLNSLVVKLQEENKRLSAIISEKDKHVPSDCKTFLSDEELVVVQKLKELTEQHRGQLILKDKELLEKSNEFEKMQLELDRLSKVNKELSHRNRYLQKQLYTLVEEKSDLQANVQNQQKECMDLQAKLSVAVKENMDLSSVEDQKKLDLQGKLIISLDDPNRPRFTLDELRHILFERNDLKAKISDLEDELSLHKPKTLISSTSCSTISTGAEEEDLPVQGPINKEPEEKLYPEKKKLGIRRFLAPTRHRVKMSLDEGERDILPQVRTTFHQHSLHFFLQDDAPAWPIPP</sequence>
<evidence type="ECO:0000259" key="5">
    <source>
        <dbReference type="PROSITE" id="PS51776"/>
    </source>
</evidence>
<evidence type="ECO:0000313" key="8">
    <source>
        <dbReference type="Proteomes" id="UP000499080"/>
    </source>
</evidence>
<keyword evidence="8" id="KW-1185">Reference proteome</keyword>
<dbReference type="CDD" id="cd14445">
    <property type="entry name" value="RILP-like"/>
    <property type="match status" value="1"/>
</dbReference>
<dbReference type="AlphaFoldDB" id="A0A4Y2BM42"/>
<dbReference type="GO" id="GO:0046983">
    <property type="term" value="F:protein dimerization activity"/>
    <property type="evidence" value="ECO:0007669"/>
    <property type="project" value="InterPro"/>
</dbReference>
<keyword evidence="2" id="KW-0653">Protein transport</keyword>
<dbReference type="GO" id="GO:0051959">
    <property type="term" value="F:dynein light intermediate chain binding"/>
    <property type="evidence" value="ECO:0007669"/>
    <property type="project" value="TreeGrafter"/>
</dbReference>
<dbReference type="PANTHER" id="PTHR21502:SF4">
    <property type="entry name" value="RILP-LIKE PROTEIN HOMOLOG"/>
    <property type="match status" value="1"/>
</dbReference>
<reference evidence="7 8" key="1">
    <citation type="journal article" date="2019" name="Sci. Rep.">
        <title>Orb-weaving spider Araneus ventricosus genome elucidates the spidroin gene catalogue.</title>
        <authorList>
            <person name="Kono N."/>
            <person name="Nakamura H."/>
            <person name="Ohtoshi R."/>
            <person name="Moran D.A.P."/>
            <person name="Shinohara A."/>
            <person name="Yoshida Y."/>
            <person name="Fujiwara M."/>
            <person name="Mori M."/>
            <person name="Tomita M."/>
            <person name="Arakawa K."/>
        </authorList>
    </citation>
    <scope>NUCLEOTIDE SEQUENCE [LARGE SCALE GENOMIC DNA]</scope>
</reference>
<dbReference type="EMBL" id="BGPR01000090">
    <property type="protein sequence ID" value="GBL93023.1"/>
    <property type="molecule type" value="Genomic_DNA"/>
</dbReference>
<evidence type="ECO:0000256" key="1">
    <source>
        <dbReference type="ARBA" id="ARBA00022448"/>
    </source>
</evidence>
<dbReference type="Gene3D" id="6.10.230.10">
    <property type="match status" value="1"/>
</dbReference>
<dbReference type="InterPro" id="IPR034743">
    <property type="entry name" value="RH1"/>
</dbReference>
<feature type="domain" description="RH2" evidence="6">
    <location>
        <begin position="266"/>
        <end position="347"/>
    </location>
</feature>
<evidence type="ECO:0000256" key="3">
    <source>
        <dbReference type="ARBA" id="ARBA00023054"/>
    </source>
</evidence>
<feature type="domain" description="RH1" evidence="5">
    <location>
        <begin position="1"/>
        <end position="85"/>
    </location>
</feature>
<dbReference type="GO" id="GO:0060271">
    <property type="term" value="P:cilium assembly"/>
    <property type="evidence" value="ECO:0007669"/>
    <property type="project" value="TreeGrafter"/>
</dbReference>
<dbReference type="GO" id="GO:0005737">
    <property type="term" value="C:cytoplasm"/>
    <property type="evidence" value="ECO:0007669"/>
    <property type="project" value="TreeGrafter"/>
</dbReference>
<comment type="caution">
    <text evidence="7">The sequence shown here is derived from an EMBL/GenBank/DDBJ whole genome shotgun (WGS) entry which is preliminary data.</text>
</comment>
<dbReference type="PROSITE" id="PS51776">
    <property type="entry name" value="RH1"/>
    <property type="match status" value="1"/>
</dbReference>
<dbReference type="Pfam" id="PF11461">
    <property type="entry name" value="RILP"/>
    <property type="match status" value="1"/>
</dbReference>
<dbReference type="OrthoDB" id="10069524at2759"/>
<dbReference type="Pfam" id="PF09744">
    <property type="entry name" value="RH1"/>
    <property type="match status" value="1"/>
</dbReference>
<evidence type="ECO:0000313" key="7">
    <source>
        <dbReference type="EMBL" id="GBL93023.1"/>
    </source>
</evidence>
<gene>
    <name evidence="7" type="primary">CG11448</name>
    <name evidence="7" type="ORF">AVEN_54655_1</name>
</gene>
<dbReference type="InterPro" id="IPR034744">
    <property type="entry name" value="RH2"/>
</dbReference>
<evidence type="ECO:0000259" key="6">
    <source>
        <dbReference type="PROSITE" id="PS51777"/>
    </source>
</evidence>
<dbReference type="InterPro" id="IPR051241">
    <property type="entry name" value="DZIP_RILPL"/>
</dbReference>
<dbReference type="InterPro" id="IPR021563">
    <property type="entry name" value="RILP_dimer"/>
</dbReference>
<dbReference type="GO" id="GO:0015031">
    <property type="term" value="P:protein transport"/>
    <property type="evidence" value="ECO:0007669"/>
    <property type="project" value="UniProtKB-KW"/>
</dbReference>
<keyword evidence="3 4" id="KW-0175">Coiled coil</keyword>
<name>A0A4Y2BM42_ARAVE</name>
<accession>A0A4Y2BM42</accession>
<organism evidence="7 8">
    <name type="scientific">Araneus ventricosus</name>
    <name type="common">Orbweaver spider</name>
    <name type="synonym">Epeira ventricosa</name>
    <dbReference type="NCBI Taxonomy" id="182803"/>
    <lineage>
        <taxon>Eukaryota</taxon>
        <taxon>Metazoa</taxon>
        <taxon>Ecdysozoa</taxon>
        <taxon>Arthropoda</taxon>
        <taxon>Chelicerata</taxon>
        <taxon>Arachnida</taxon>
        <taxon>Araneae</taxon>
        <taxon>Araneomorphae</taxon>
        <taxon>Entelegynae</taxon>
        <taxon>Araneoidea</taxon>
        <taxon>Araneidae</taxon>
        <taxon>Araneus</taxon>
    </lineage>
</organism>
<dbReference type="PANTHER" id="PTHR21502">
    <property type="entry name" value="ZINC FINGER PROTEIN DZIP1"/>
    <property type="match status" value="1"/>
</dbReference>
<dbReference type="PROSITE" id="PS51777">
    <property type="entry name" value="RH2"/>
    <property type="match status" value="1"/>
</dbReference>
<keyword evidence="1" id="KW-0813">Transport</keyword>
<evidence type="ECO:0000256" key="4">
    <source>
        <dbReference type="SAM" id="Coils"/>
    </source>
</evidence>
<dbReference type="Proteomes" id="UP000499080">
    <property type="component" value="Unassembled WGS sequence"/>
</dbReference>
<dbReference type="GO" id="GO:0031267">
    <property type="term" value="F:small GTPase binding"/>
    <property type="evidence" value="ECO:0007669"/>
    <property type="project" value="TreeGrafter"/>
</dbReference>
<dbReference type="SUPFAM" id="SSF161256">
    <property type="entry name" value="RILP dimerisation region"/>
    <property type="match status" value="1"/>
</dbReference>
<dbReference type="Gene3D" id="1.20.58.1770">
    <property type="match status" value="1"/>
</dbReference>
<feature type="coiled-coil region" evidence="4">
    <location>
        <begin position="169"/>
        <end position="238"/>
    </location>
</feature>
<evidence type="ECO:0000256" key="2">
    <source>
        <dbReference type="ARBA" id="ARBA00022927"/>
    </source>
</evidence>
<dbReference type="GO" id="GO:0036064">
    <property type="term" value="C:ciliary basal body"/>
    <property type="evidence" value="ECO:0007669"/>
    <property type="project" value="TreeGrafter"/>
</dbReference>